<dbReference type="EMBL" id="LR744089">
    <property type="protein sequence ID" value="CAA3706872.1"/>
    <property type="molecule type" value="Genomic_DNA"/>
</dbReference>
<keyword evidence="6 11" id="KW-0547">Nucleotide-binding</keyword>
<evidence type="ECO:0000256" key="4">
    <source>
        <dbReference type="ARBA" id="ARBA00022705"/>
    </source>
</evidence>
<comment type="subunit">
    <text evidence="11">DNA polymerase III contains a core (composed of alpha, epsilon and theta chains) that associates with a tau subunit. This core dimerizes to form the POLIII' complex. PolIII' associates with the gamma complex (composed of gamma, delta, delta', psi and chi chains) and with the beta chain to form the complete DNA polymerase III complex.</text>
</comment>
<evidence type="ECO:0000256" key="10">
    <source>
        <dbReference type="ARBA" id="ARBA00049244"/>
    </source>
</evidence>
<keyword evidence="4 11" id="KW-0235">DNA replication</keyword>
<dbReference type="PANTHER" id="PTHR11669:SF0">
    <property type="entry name" value="PROTEIN STICHEL-LIKE 2"/>
    <property type="match status" value="1"/>
</dbReference>
<evidence type="ECO:0000313" key="14">
    <source>
        <dbReference type="Proteomes" id="UP000510842"/>
    </source>
</evidence>
<proteinExistence type="inferred from homology"/>
<dbReference type="GO" id="GO:0003887">
    <property type="term" value="F:DNA-directed DNA polymerase activity"/>
    <property type="evidence" value="ECO:0007669"/>
    <property type="project" value="UniProtKB-KW"/>
</dbReference>
<keyword evidence="5" id="KW-0479">Metal-binding</keyword>
<keyword evidence="9 11" id="KW-0239">DNA-directed DNA polymerase</keyword>
<evidence type="ECO:0000256" key="8">
    <source>
        <dbReference type="ARBA" id="ARBA00022840"/>
    </source>
</evidence>
<gene>
    <name evidence="11 13" type="primary">dnaX</name>
    <name evidence="13" type="ORF">PEMO_0173</name>
</gene>
<dbReference type="GO" id="GO:0005524">
    <property type="term" value="F:ATP binding"/>
    <property type="evidence" value="ECO:0007669"/>
    <property type="project" value="UniProtKB-KW"/>
</dbReference>
<dbReference type="Gene3D" id="3.40.50.300">
    <property type="entry name" value="P-loop containing nucleotide triphosphate hydrolases"/>
    <property type="match status" value="1"/>
</dbReference>
<keyword evidence="2 11" id="KW-0808">Transferase</keyword>
<keyword evidence="14" id="KW-1185">Reference proteome</keyword>
<dbReference type="Gene3D" id="1.10.8.60">
    <property type="match status" value="1"/>
</dbReference>
<accession>A0A6S6RTD9</accession>
<dbReference type="CDD" id="cd00009">
    <property type="entry name" value="AAA"/>
    <property type="match status" value="1"/>
</dbReference>
<dbReference type="Pfam" id="PF12169">
    <property type="entry name" value="DNA_pol3_gamma3"/>
    <property type="match status" value="1"/>
</dbReference>
<dbReference type="Pfam" id="PF13177">
    <property type="entry name" value="DNA_pol3_delta2"/>
    <property type="match status" value="1"/>
</dbReference>
<dbReference type="Pfam" id="PF22608">
    <property type="entry name" value="DNAX_ATPase_lid"/>
    <property type="match status" value="1"/>
</dbReference>
<dbReference type="InterPro" id="IPR022754">
    <property type="entry name" value="DNA_pol_III_gamma-3"/>
</dbReference>
<dbReference type="FunFam" id="3.40.50.300:FF:000014">
    <property type="entry name" value="DNA polymerase III subunit gamma/tau"/>
    <property type="match status" value="1"/>
</dbReference>
<evidence type="ECO:0000256" key="3">
    <source>
        <dbReference type="ARBA" id="ARBA00022695"/>
    </source>
</evidence>
<dbReference type="RefSeq" id="WP_180824825.1">
    <property type="nucleotide sequence ID" value="NZ_LR744089.1"/>
</dbReference>
<dbReference type="SUPFAM" id="SSF48019">
    <property type="entry name" value="post-AAA+ oligomerization domain-like"/>
    <property type="match status" value="1"/>
</dbReference>
<dbReference type="InterPro" id="IPR027417">
    <property type="entry name" value="P-loop_NTPase"/>
</dbReference>
<comment type="catalytic activity">
    <reaction evidence="10 11">
        <text>DNA(n) + a 2'-deoxyribonucleoside 5'-triphosphate = DNA(n+1) + diphosphate</text>
        <dbReference type="Rhea" id="RHEA:22508"/>
        <dbReference type="Rhea" id="RHEA-COMP:17339"/>
        <dbReference type="Rhea" id="RHEA-COMP:17340"/>
        <dbReference type="ChEBI" id="CHEBI:33019"/>
        <dbReference type="ChEBI" id="CHEBI:61560"/>
        <dbReference type="ChEBI" id="CHEBI:173112"/>
        <dbReference type="EC" id="2.7.7.7"/>
    </reaction>
</comment>
<sequence>MSHKVLALKLRPKKFEELIGQKHVIKSLKNSIKNYRLHHAYLFTGTRGVGKTTIARIFAKCLNCEKGILINTCEKCNNCQLINIGKFSDLIEVDAASRTKVEETKKILEDIKYPPVLGRYKIYLIDEVHMLSLYSFNALLKTLEEPPEYIKFLLATTNLKKIPITIVSRCLQFNLKIIHSKLMIKYLKKILVVEKILIENSALKLICKVSKGSMRDALSLLEQAIIYCGKKIKEKNIIKLIGLTNKNYIYLIVKALIQSDIDKVLKVIIKLYAVGVDVIYICDELIILFHKIALSKIIPKYFKLIKEEIDKELIYFSNKFTIDEINIYYKIILKGRKNMLEIPDLKSGLEMILLKIICLKKEVKI</sequence>
<evidence type="ECO:0000313" key="13">
    <source>
        <dbReference type="EMBL" id="CAA3706872.1"/>
    </source>
</evidence>
<comment type="similarity">
    <text evidence="1 11">Belongs to the DnaX/STICHEL family.</text>
</comment>
<dbReference type="InterPro" id="IPR012763">
    <property type="entry name" value="DNA_pol_III_sug/sutau_N"/>
</dbReference>
<evidence type="ECO:0000256" key="7">
    <source>
        <dbReference type="ARBA" id="ARBA00022833"/>
    </source>
</evidence>
<evidence type="ECO:0000259" key="12">
    <source>
        <dbReference type="SMART" id="SM00382"/>
    </source>
</evidence>
<dbReference type="Proteomes" id="UP000510842">
    <property type="component" value="Chromosome"/>
</dbReference>
<evidence type="ECO:0000256" key="5">
    <source>
        <dbReference type="ARBA" id="ARBA00022723"/>
    </source>
</evidence>
<evidence type="ECO:0000256" key="9">
    <source>
        <dbReference type="ARBA" id="ARBA00022932"/>
    </source>
</evidence>
<dbReference type="Gene3D" id="1.20.272.10">
    <property type="match status" value="1"/>
</dbReference>
<dbReference type="SUPFAM" id="SSF52540">
    <property type="entry name" value="P-loop containing nucleoside triphosphate hydrolases"/>
    <property type="match status" value="1"/>
</dbReference>
<dbReference type="NCBIfam" id="TIGR02397">
    <property type="entry name" value="dnaX_nterm"/>
    <property type="match status" value="1"/>
</dbReference>
<keyword evidence="3 11" id="KW-0548">Nucleotidyltransferase</keyword>
<dbReference type="InterPro" id="IPR008921">
    <property type="entry name" value="DNA_pol3_clamp-load_cplx_C"/>
</dbReference>
<dbReference type="GO" id="GO:0006261">
    <property type="term" value="P:DNA-templated DNA replication"/>
    <property type="evidence" value="ECO:0007669"/>
    <property type="project" value="TreeGrafter"/>
</dbReference>
<dbReference type="InterPro" id="IPR045085">
    <property type="entry name" value="HLD_clamp_pol_III_gamma_tau"/>
</dbReference>
<dbReference type="InterPro" id="IPR003593">
    <property type="entry name" value="AAA+_ATPase"/>
</dbReference>
<dbReference type="PANTHER" id="PTHR11669">
    <property type="entry name" value="REPLICATION FACTOR C / DNA POLYMERASE III GAMMA-TAU SUBUNIT"/>
    <property type="match status" value="1"/>
</dbReference>
<evidence type="ECO:0000256" key="6">
    <source>
        <dbReference type="ARBA" id="ARBA00022741"/>
    </source>
</evidence>
<dbReference type="GO" id="GO:0009360">
    <property type="term" value="C:DNA polymerase III complex"/>
    <property type="evidence" value="ECO:0007669"/>
    <property type="project" value="InterPro"/>
</dbReference>
<feature type="domain" description="AAA+ ATPase" evidence="12">
    <location>
        <begin position="37"/>
        <end position="179"/>
    </location>
</feature>
<reference evidence="13 14" key="1">
    <citation type="submission" date="2019-12" db="EMBL/GenBank/DDBJ databases">
        <authorList>
            <person name="Santos-Garcia D."/>
            <person name="Santos-Garcia D."/>
            <person name="Santos-Garcia D."/>
        </authorList>
    </citation>
    <scope>NUCLEOTIDE SEQUENCE [LARGE SCALE GENOMIC DNA]</scope>
    <source>
        <strain evidence="13">PeMo</strain>
    </source>
</reference>
<dbReference type="SMART" id="SM00382">
    <property type="entry name" value="AAA"/>
    <property type="match status" value="1"/>
</dbReference>
<dbReference type="InterPro" id="IPR050238">
    <property type="entry name" value="DNA_Rep/Repair_Clamp_Loader"/>
</dbReference>
<evidence type="ECO:0000256" key="2">
    <source>
        <dbReference type="ARBA" id="ARBA00022679"/>
    </source>
</evidence>
<evidence type="ECO:0000256" key="1">
    <source>
        <dbReference type="ARBA" id="ARBA00006360"/>
    </source>
</evidence>
<protein>
    <recommendedName>
        <fullName evidence="11">DNA polymerase III subunit gamma/tau</fullName>
        <ecNumber evidence="11">2.7.7.7</ecNumber>
    </recommendedName>
</protein>
<keyword evidence="8 11" id="KW-0067">ATP-binding</keyword>
<dbReference type="EC" id="2.7.7.7" evidence="11"/>
<name>A0A6S6RTD9_9GAMM</name>
<dbReference type="GO" id="GO:0003677">
    <property type="term" value="F:DNA binding"/>
    <property type="evidence" value="ECO:0007669"/>
    <property type="project" value="InterPro"/>
</dbReference>
<comment type="function">
    <text evidence="11">DNA polymerase III is a complex, multichain enzyme responsible for most of the replicative synthesis in bacteria. This DNA polymerase also exhibits 3' to 5' exonuclease activity.</text>
</comment>
<evidence type="ECO:0000256" key="11">
    <source>
        <dbReference type="RuleBase" id="RU364063"/>
    </source>
</evidence>
<dbReference type="AlphaFoldDB" id="A0A6S6RTD9"/>
<organism evidence="13 14">
    <name type="scientific">Candidatus Portiera aleyrodidarum</name>
    <name type="common">primary endosymbiont of Bemisia tabaci</name>
    <dbReference type="NCBI Taxonomy" id="91844"/>
    <lineage>
        <taxon>Bacteria</taxon>
        <taxon>Pseudomonadati</taxon>
        <taxon>Pseudomonadota</taxon>
        <taxon>Gammaproteobacteria</taxon>
        <taxon>Candidatus Johnevansiales</taxon>
        <taxon>Candidatus Johnevansiaceae</taxon>
        <taxon>Candidatus Portiera</taxon>
    </lineage>
</organism>
<keyword evidence="7" id="KW-0862">Zinc</keyword>
<dbReference type="GO" id="GO:0046872">
    <property type="term" value="F:metal ion binding"/>
    <property type="evidence" value="ECO:0007669"/>
    <property type="project" value="UniProtKB-KW"/>
</dbReference>
<dbReference type="FunFam" id="1.10.8.60:FF:000013">
    <property type="entry name" value="DNA polymerase III subunit gamma/tau"/>
    <property type="match status" value="1"/>
</dbReference>